<dbReference type="GO" id="GO:0030514">
    <property type="term" value="P:negative regulation of BMP signaling pathway"/>
    <property type="evidence" value="ECO:0007669"/>
    <property type="project" value="InterPro"/>
</dbReference>
<feature type="region of interest" description="Disordered" evidence="11">
    <location>
        <begin position="1"/>
        <end position="22"/>
    </location>
</feature>
<evidence type="ECO:0000256" key="6">
    <source>
        <dbReference type="ARBA" id="ARBA00022782"/>
    </source>
</evidence>
<name>A0A673CIW1_9TELE</name>
<feature type="disulfide bond" evidence="9">
    <location>
        <begin position="152"/>
        <end position="198"/>
    </location>
</feature>
<reference evidence="12" key="1">
    <citation type="submission" date="2019-06" db="EMBL/GenBank/DDBJ databases">
        <authorList>
            <consortium name="Wellcome Sanger Institute Data Sharing"/>
        </authorList>
    </citation>
    <scope>NUCLEOTIDE SEQUENCE [LARGE SCALE GENOMIC DNA]</scope>
</reference>
<dbReference type="AlphaFoldDB" id="A0A673CIW1"/>
<evidence type="ECO:0000313" key="12">
    <source>
        <dbReference type="Ensembl" id="ENSSORP00005053254.1"/>
    </source>
</evidence>
<dbReference type="Pfam" id="PF05806">
    <property type="entry name" value="Noggin"/>
    <property type="match status" value="1"/>
</dbReference>
<protein>
    <submittedName>
        <fullName evidence="12">Noggin 3</fullName>
    </submittedName>
</protein>
<dbReference type="GO" id="GO:0009953">
    <property type="term" value="P:dorsal/ventral pattern formation"/>
    <property type="evidence" value="ECO:0007669"/>
    <property type="project" value="TreeGrafter"/>
</dbReference>
<accession>A0A673CIW1</accession>
<keyword evidence="3" id="KW-0217">Developmental protein</keyword>
<dbReference type="Gene3D" id="2.10.90.10">
    <property type="entry name" value="Cystine-knot cytokines"/>
    <property type="match status" value="1"/>
</dbReference>
<dbReference type="Ensembl" id="ENSSORT00005054509.1">
    <property type="protein sequence ID" value="ENSSORP00005053254.1"/>
    <property type="gene ID" value="ENSSORG00005023948.1"/>
</dbReference>
<evidence type="ECO:0000256" key="10">
    <source>
        <dbReference type="PIRSR" id="PIRSR008129-2"/>
    </source>
</evidence>
<proteinExistence type="inferred from homology"/>
<dbReference type="PANTHER" id="PTHR10494">
    <property type="entry name" value="BONE MORPHOGENETIC PROTEIN INHIBITOR, NOGGIN"/>
    <property type="match status" value="1"/>
</dbReference>
<keyword evidence="8" id="KW-0891">Chondrogenesis</keyword>
<comment type="subcellular location">
    <subcellularLocation>
        <location evidence="1">Secreted</location>
    </subcellularLocation>
</comment>
<evidence type="ECO:0000256" key="4">
    <source>
        <dbReference type="ARBA" id="ARBA00022525"/>
    </source>
</evidence>
<evidence type="ECO:0000256" key="3">
    <source>
        <dbReference type="ARBA" id="ARBA00022473"/>
    </source>
</evidence>
<dbReference type="GO" id="GO:0045596">
    <property type="term" value="P:negative regulation of cell differentiation"/>
    <property type="evidence" value="ECO:0007669"/>
    <property type="project" value="InterPro"/>
</dbReference>
<evidence type="ECO:0000256" key="9">
    <source>
        <dbReference type="PIRSR" id="PIRSR008129-1"/>
    </source>
</evidence>
<feature type="disulfide bond" evidence="9">
    <location>
        <begin position="123"/>
        <end position="160"/>
    </location>
</feature>
<reference evidence="12" key="3">
    <citation type="submission" date="2025-09" db="UniProtKB">
        <authorList>
            <consortium name="Ensembl"/>
        </authorList>
    </citation>
    <scope>IDENTIFICATION</scope>
</reference>
<evidence type="ECO:0000256" key="7">
    <source>
        <dbReference type="ARBA" id="ARBA00023157"/>
    </source>
</evidence>
<dbReference type="PANTHER" id="PTHR10494:SF5">
    <property type="entry name" value="NOGGIN"/>
    <property type="match status" value="1"/>
</dbReference>
<organism evidence="12 13">
    <name type="scientific">Sphaeramia orbicularis</name>
    <name type="common">orbiculate cardinalfish</name>
    <dbReference type="NCBI Taxonomy" id="375764"/>
    <lineage>
        <taxon>Eukaryota</taxon>
        <taxon>Metazoa</taxon>
        <taxon>Chordata</taxon>
        <taxon>Craniata</taxon>
        <taxon>Vertebrata</taxon>
        <taxon>Euteleostomi</taxon>
        <taxon>Actinopterygii</taxon>
        <taxon>Neopterygii</taxon>
        <taxon>Teleostei</taxon>
        <taxon>Neoteleostei</taxon>
        <taxon>Acanthomorphata</taxon>
        <taxon>Gobiaria</taxon>
        <taxon>Kurtiformes</taxon>
        <taxon>Apogonoidei</taxon>
        <taxon>Apogonidae</taxon>
        <taxon>Apogoninae</taxon>
        <taxon>Sphaeramia</taxon>
    </lineage>
</organism>
<evidence type="ECO:0000256" key="1">
    <source>
        <dbReference type="ARBA" id="ARBA00004613"/>
    </source>
</evidence>
<evidence type="ECO:0000256" key="5">
    <source>
        <dbReference type="ARBA" id="ARBA00022729"/>
    </source>
</evidence>
<evidence type="ECO:0000256" key="2">
    <source>
        <dbReference type="ARBA" id="ARBA00007480"/>
    </source>
</evidence>
<dbReference type="InterPro" id="IPR008717">
    <property type="entry name" value="Noggin"/>
</dbReference>
<dbReference type="Proteomes" id="UP000472271">
    <property type="component" value="Chromosome 19"/>
</dbReference>
<evidence type="ECO:0000256" key="8">
    <source>
        <dbReference type="ARBA" id="ARBA00023188"/>
    </source>
</evidence>
<comment type="similarity">
    <text evidence="2">Belongs to the noggin family.</text>
</comment>
<reference evidence="12" key="2">
    <citation type="submission" date="2025-08" db="UniProtKB">
        <authorList>
            <consortium name="Ensembl"/>
        </authorList>
    </citation>
    <scope>IDENTIFICATION</scope>
</reference>
<dbReference type="GO" id="GO:0005615">
    <property type="term" value="C:extracellular space"/>
    <property type="evidence" value="ECO:0007669"/>
    <property type="project" value="TreeGrafter"/>
</dbReference>
<dbReference type="PIRSF" id="PIRSF008129">
    <property type="entry name" value="Noggin"/>
    <property type="match status" value="1"/>
</dbReference>
<evidence type="ECO:0000313" key="13">
    <source>
        <dbReference type="Proteomes" id="UP000472271"/>
    </source>
</evidence>
<dbReference type="SUPFAM" id="SSF57501">
    <property type="entry name" value="Cystine-knot cytokines"/>
    <property type="match status" value="1"/>
</dbReference>
<feature type="glycosylation site" description="N-linked (GlcNAc...) asparagine" evidence="10">
    <location>
        <position position="50"/>
    </location>
</feature>
<dbReference type="Gene3D" id="1.10.287.520">
    <property type="entry name" value="Helix hairpin bin"/>
    <property type="match status" value="1"/>
</dbReference>
<feature type="disulfide bond" evidence="9">
    <location>
        <begin position="146"/>
        <end position="196"/>
    </location>
</feature>
<dbReference type="InterPro" id="IPR029034">
    <property type="entry name" value="Cystine-knot_cytokine"/>
</dbReference>
<feature type="disulfide bond" evidence="9">
    <location>
        <begin position="175"/>
        <end position="183"/>
    </location>
</feature>
<keyword evidence="4" id="KW-0964">Secreted</keyword>
<evidence type="ECO:0000256" key="11">
    <source>
        <dbReference type="SAM" id="MobiDB-lite"/>
    </source>
</evidence>
<sequence>HRSGPYLCAPGPAAGGPEHLLRPVPSDHLPVPVIKEDPNPALDPGHRDLNETELRSALGAHFDARFMSVCAPEVDRTGPWTGEAQLRLRLHKDTRAADPEAPLGRRLRPGRKLRRRLRTHAQCPVVYAWTDLGNRFWPRYLKGGSCHRRRSCSVPEGMVCRPAKTTSCTILRWVCQRRGGLRCVWVQVQYPVVSECKCACPN</sequence>
<keyword evidence="7 9" id="KW-1015">Disulfide bond</keyword>
<keyword evidence="13" id="KW-1185">Reference proteome</keyword>
<dbReference type="GO" id="GO:0001649">
    <property type="term" value="P:osteoblast differentiation"/>
    <property type="evidence" value="ECO:0007669"/>
    <property type="project" value="TreeGrafter"/>
</dbReference>
<dbReference type="InParanoid" id="A0A673CIW1"/>
<keyword evidence="5" id="KW-0732">Signal</keyword>
<dbReference type="GO" id="GO:0051216">
    <property type="term" value="P:cartilage development"/>
    <property type="evidence" value="ECO:0007669"/>
    <property type="project" value="UniProtKB-KW"/>
</dbReference>
<keyword evidence="6" id="KW-0221">Differentiation</keyword>